<feature type="transmembrane region" description="Helical" evidence="1">
    <location>
        <begin position="121"/>
        <end position="142"/>
    </location>
</feature>
<gene>
    <name evidence="2" type="ORF">ATL42_3121</name>
</gene>
<evidence type="ECO:0000313" key="2">
    <source>
        <dbReference type="EMBL" id="PFG35183.1"/>
    </source>
</evidence>
<feature type="transmembrane region" description="Helical" evidence="1">
    <location>
        <begin position="169"/>
        <end position="193"/>
    </location>
</feature>
<proteinExistence type="predicted"/>
<comment type="caution">
    <text evidence="2">The sequence shown here is derived from an EMBL/GenBank/DDBJ whole genome shotgun (WGS) entry which is preliminary data.</text>
</comment>
<reference evidence="2 3" key="1">
    <citation type="submission" date="2017-10" db="EMBL/GenBank/DDBJ databases">
        <title>Sequencing the genomes of 1000 actinobacteria strains.</title>
        <authorList>
            <person name="Klenk H.-P."/>
        </authorList>
    </citation>
    <scope>NUCLEOTIDE SEQUENCE [LARGE SCALE GENOMIC DNA]</scope>
    <source>
        <strain evidence="2 3">DSM 18966</strain>
    </source>
</reference>
<dbReference type="Proteomes" id="UP000225548">
    <property type="component" value="Unassembled WGS sequence"/>
</dbReference>
<feature type="transmembrane region" description="Helical" evidence="1">
    <location>
        <begin position="73"/>
        <end position="95"/>
    </location>
</feature>
<keyword evidence="1" id="KW-0472">Membrane</keyword>
<feature type="transmembrane region" description="Helical" evidence="1">
    <location>
        <begin position="244"/>
        <end position="262"/>
    </location>
</feature>
<sequence length="277" mass="29541">MPYTPVHALVTLPFVRAAARGRVREPVRRWAVPALVAGSMVPDVPNFVDVVWPGAYRLGLVTHGLPAAFSLDVVLAVGFAALWVTVLGPAFLGALPRRSPAPPAATVQVRDAPRADPWREWVSGVVIVLGSALLGILSHLAWDDVTHRPGRTVQAWDVMREPFAGGRALYVYLQHGSSLLGMLLLVALVVWWWRRAVPVADPQGLRSAVVATLAGTAVGLVGAAVRLLSEPGGVYFYALARRSATYPVLGAALGLVAWAVVVRSRRRSQDAVPVDAG</sequence>
<name>A0A2A9E8M7_9MICO</name>
<keyword evidence="3" id="KW-1185">Reference proteome</keyword>
<dbReference type="Pfam" id="PF13803">
    <property type="entry name" value="DUF4184"/>
    <property type="match status" value="1"/>
</dbReference>
<dbReference type="AlphaFoldDB" id="A0A2A9E8M7"/>
<keyword evidence="1" id="KW-0812">Transmembrane</keyword>
<evidence type="ECO:0000313" key="3">
    <source>
        <dbReference type="Proteomes" id="UP000225548"/>
    </source>
</evidence>
<keyword evidence="1" id="KW-1133">Transmembrane helix</keyword>
<protein>
    <submittedName>
        <fullName evidence="2">Uncharacterized protein DUF4184</fullName>
    </submittedName>
</protein>
<organism evidence="2 3">
    <name type="scientific">Sanguibacter antarcticus</name>
    <dbReference type="NCBI Taxonomy" id="372484"/>
    <lineage>
        <taxon>Bacteria</taxon>
        <taxon>Bacillati</taxon>
        <taxon>Actinomycetota</taxon>
        <taxon>Actinomycetes</taxon>
        <taxon>Micrococcales</taxon>
        <taxon>Sanguibacteraceae</taxon>
        <taxon>Sanguibacter</taxon>
    </lineage>
</organism>
<dbReference type="RefSeq" id="WP_169925451.1">
    <property type="nucleotide sequence ID" value="NZ_PDJG01000001.1"/>
</dbReference>
<dbReference type="EMBL" id="PDJG01000001">
    <property type="protein sequence ID" value="PFG35183.1"/>
    <property type="molecule type" value="Genomic_DNA"/>
</dbReference>
<feature type="transmembrane region" description="Helical" evidence="1">
    <location>
        <begin position="205"/>
        <end position="224"/>
    </location>
</feature>
<accession>A0A2A9E8M7</accession>
<evidence type="ECO:0000256" key="1">
    <source>
        <dbReference type="SAM" id="Phobius"/>
    </source>
</evidence>
<dbReference type="InterPro" id="IPR025238">
    <property type="entry name" value="DUF4184"/>
</dbReference>